<dbReference type="InterPro" id="IPR014748">
    <property type="entry name" value="Enoyl-CoA_hydra_C"/>
</dbReference>
<evidence type="ECO:0000313" key="3">
    <source>
        <dbReference type="Proteomes" id="UP000245778"/>
    </source>
</evidence>
<evidence type="ECO:0000256" key="1">
    <source>
        <dbReference type="ARBA" id="ARBA00005254"/>
    </source>
</evidence>
<sequence>MALGLAPDCVPQTLLLQRAKAVAEELHDRRPLALMLAKKLLYAVLSTSQECVILMKKLSLCVLLDSADKDEGIRSFLEKRWPVFTGY</sequence>
<dbReference type="InterPro" id="IPR029045">
    <property type="entry name" value="ClpP/crotonase-like_dom_sf"/>
</dbReference>
<reference evidence="2 3" key="1">
    <citation type="submission" date="2018-04" db="EMBL/GenBank/DDBJ databases">
        <title>Genomic Encyclopedia of Type Strains, Phase IV (KMG-IV): sequencing the most valuable type-strain genomes for metagenomic binning, comparative biology and taxonomic classification.</title>
        <authorList>
            <person name="Goeker M."/>
        </authorList>
    </citation>
    <scope>NUCLEOTIDE SEQUENCE [LARGE SCALE GENOMIC DNA]</scope>
    <source>
        <strain evidence="2 3">DSM 26588</strain>
    </source>
</reference>
<dbReference type="SUPFAM" id="SSF52096">
    <property type="entry name" value="ClpP/crotonase"/>
    <property type="match status" value="1"/>
</dbReference>
<evidence type="ECO:0008006" key="4">
    <source>
        <dbReference type="Google" id="ProtNLM"/>
    </source>
</evidence>
<proteinExistence type="inferred from homology"/>
<evidence type="ECO:0000313" key="2">
    <source>
        <dbReference type="EMBL" id="PVY47655.1"/>
    </source>
</evidence>
<protein>
    <recommendedName>
        <fullName evidence="4">Enoyl-CoA hydratase</fullName>
    </recommendedName>
</protein>
<accession>A0A2U1BG66</accession>
<dbReference type="EMBL" id="QEKK01000008">
    <property type="protein sequence ID" value="PVY47655.1"/>
    <property type="molecule type" value="Genomic_DNA"/>
</dbReference>
<comment type="similarity">
    <text evidence="1">Belongs to the enoyl-CoA hydratase/isomerase family.</text>
</comment>
<dbReference type="AlphaFoldDB" id="A0A2U1BG66"/>
<dbReference type="Gene3D" id="1.10.12.10">
    <property type="entry name" value="Lyase 2-enoyl-coa Hydratase, Chain A, domain 2"/>
    <property type="match status" value="1"/>
</dbReference>
<dbReference type="Proteomes" id="UP000245778">
    <property type="component" value="Unassembled WGS sequence"/>
</dbReference>
<name>A0A2U1BG66_9FIRM</name>
<gene>
    <name evidence="2" type="ORF">C7373_10815</name>
</gene>
<comment type="caution">
    <text evidence="2">The sequence shown here is derived from an EMBL/GenBank/DDBJ whole genome shotgun (WGS) entry which is preliminary data.</text>
</comment>
<organism evidence="2 3">
    <name type="scientific">Intestinimonas butyriciproducens</name>
    <dbReference type="NCBI Taxonomy" id="1297617"/>
    <lineage>
        <taxon>Bacteria</taxon>
        <taxon>Bacillati</taxon>
        <taxon>Bacillota</taxon>
        <taxon>Clostridia</taxon>
        <taxon>Eubacteriales</taxon>
        <taxon>Intestinimonas</taxon>
    </lineage>
</organism>